<evidence type="ECO:0000256" key="3">
    <source>
        <dbReference type="ARBA" id="ARBA00022980"/>
    </source>
</evidence>
<evidence type="ECO:0000256" key="5">
    <source>
        <dbReference type="ARBA" id="ARBA00023274"/>
    </source>
</evidence>
<dbReference type="EMBL" id="OC978468">
    <property type="protein sequence ID" value="CAG4635123.1"/>
    <property type="molecule type" value="Genomic_DNA"/>
</dbReference>
<gene>
    <name evidence="9" type="primary">EOG090X0FQ5</name>
</gene>
<name>A0A9N6WSY7_9CRUS</name>
<comment type="subcellular location">
    <subcellularLocation>
        <location evidence="1">Mitochondrion</location>
    </subcellularLocation>
</comment>
<dbReference type="AlphaFoldDB" id="A0A9N6WSY7"/>
<comment type="similarity">
    <text evidence="2">Belongs to the mitochondrion-specific ribosomal protein mS25 family.</text>
</comment>
<evidence type="ECO:0000256" key="4">
    <source>
        <dbReference type="ARBA" id="ARBA00023128"/>
    </source>
</evidence>
<evidence type="ECO:0000313" key="9">
    <source>
        <dbReference type="EMBL" id="CAG4635123.1"/>
    </source>
</evidence>
<dbReference type="GO" id="GO:1990904">
    <property type="term" value="C:ribonucleoprotein complex"/>
    <property type="evidence" value="ECO:0007669"/>
    <property type="project" value="UniProtKB-KW"/>
</dbReference>
<dbReference type="InterPro" id="IPR007741">
    <property type="entry name" value="Ribosomal_mL43/mS25/NADH_DH"/>
</dbReference>
<evidence type="ECO:0000259" key="8">
    <source>
        <dbReference type="SMART" id="SM00916"/>
    </source>
</evidence>
<accession>A0A9N6WSY7</accession>
<dbReference type="SUPFAM" id="SSF52833">
    <property type="entry name" value="Thioredoxin-like"/>
    <property type="match status" value="1"/>
</dbReference>
<dbReference type="Pfam" id="PF05047">
    <property type="entry name" value="L51_S25_CI-B8"/>
    <property type="match status" value="1"/>
</dbReference>
<reference evidence="9" key="1">
    <citation type="submission" date="2021-04" db="EMBL/GenBank/DDBJ databases">
        <authorList>
            <person name="Cornetti L."/>
        </authorList>
    </citation>
    <scope>NUCLEOTIDE SEQUENCE</scope>
</reference>
<dbReference type="GO" id="GO:0005840">
    <property type="term" value="C:ribosome"/>
    <property type="evidence" value="ECO:0007669"/>
    <property type="project" value="UniProtKB-KW"/>
</dbReference>
<dbReference type="SMART" id="SM00916">
    <property type="entry name" value="L51_S25_CI-B8"/>
    <property type="match status" value="1"/>
</dbReference>
<keyword evidence="3" id="KW-0689">Ribosomal protein</keyword>
<evidence type="ECO:0000256" key="1">
    <source>
        <dbReference type="ARBA" id="ARBA00004173"/>
    </source>
</evidence>
<dbReference type="PANTHER" id="PTHR13274">
    <property type="entry name" value="MITOCHONDRIAL RIBOSOMAL PROTEIN S25"/>
    <property type="match status" value="1"/>
</dbReference>
<proteinExistence type="inferred from homology"/>
<feature type="domain" description="Ribosomal protein/NADH dehydrogenase" evidence="8">
    <location>
        <begin position="37"/>
        <end position="110"/>
    </location>
</feature>
<dbReference type="InterPro" id="IPR036249">
    <property type="entry name" value="Thioredoxin-like_sf"/>
</dbReference>
<sequence>MPFMVGPAPIRRTLQYLRNSPLVLKERVKIFSVNYNLSGENHEGAREFVYWNLPQMQYKNPSIQIVTFKNLTPTPFIRCYMDNGEQLLMDVDSHTKDQIHERVRRIICKSEETLKLEAEAEMENPANVGRGCRMHCMCEAPGQVPCPSLVPLPKNYRGKYLFHKQDEL</sequence>
<evidence type="ECO:0000256" key="2">
    <source>
        <dbReference type="ARBA" id="ARBA00008046"/>
    </source>
</evidence>
<protein>
    <recommendedName>
        <fullName evidence="6">Small ribosomal subunit protein mS25</fullName>
    </recommendedName>
    <alternativeName>
        <fullName evidence="7">28S ribosomal protein S25, mitochondrial</fullName>
    </alternativeName>
</protein>
<dbReference type="Gene3D" id="3.40.30.10">
    <property type="entry name" value="Glutaredoxin"/>
    <property type="match status" value="1"/>
</dbReference>
<evidence type="ECO:0000256" key="6">
    <source>
        <dbReference type="ARBA" id="ARBA00035139"/>
    </source>
</evidence>
<dbReference type="PANTHER" id="PTHR13274:SF2">
    <property type="entry name" value="SMALL RIBOSOMAL SUBUNIT PROTEIN MS25"/>
    <property type="match status" value="1"/>
</dbReference>
<organism evidence="9">
    <name type="scientific">Alona affinis</name>
    <dbReference type="NCBI Taxonomy" id="381656"/>
    <lineage>
        <taxon>Eukaryota</taxon>
        <taxon>Metazoa</taxon>
        <taxon>Ecdysozoa</taxon>
        <taxon>Arthropoda</taxon>
        <taxon>Crustacea</taxon>
        <taxon>Branchiopoda</taxon>
        <taxon>Diplostraca</taxon>
        <taxon>Cladocera</taxon>
        <taxon>Anomopoda</taxon>
        <taxon>Chydoridae</taxon>
        <taxon>Alona</taxon>
    </lineage>
</organism>
<dbReference type="GO" id="GO:0005739">
    <property type="term" value="C:mitochondrion"/>
    <property type="evidence" value="ECO:0007669"/>
    <property type="project" value="UniProtKB-SubCell"/>
</dbReference>
<keyword evidence="5" id="KW-0687">Ribonucleoprotein</keyword>
<dbReference type="InterPro" id="IPR040049">
    <property type="entry name" value="Ribosomal_mS25/mL61"/>
</dbReference>
<evidence type="ECO:0000256" key="7">
    <source>
        <dbReference type="ARBA" id="ARBA00035369"/>
    </source>
</evidence>
<keyword evidence="4" id="KW-0496">Mitochondrion</keyword>
<dbReference type="GO" id="GO:0003735">
    <property type="term" value="F:structural constituent of ribosome"/>
    <property type="evidence" value="ECO:0007669"/>
    <property type="project" value="InterPro"/>
</dbReference>